<accession>A0A2W5QLF7</accession>
<protein>
    <submittedName>
        <fullName evidence="2">Uncharacterized protein</fullName>
    </submittedName>
</protein>
<evidence type="ECO:0000313" key="3">
    <source>
        <dbReference type="Proteomes" id="UP000248887"/>
    </source>
</evidence>
<dbReference type="AlphaFoldDB" id="A0A2W5QLF7"/>
<comment type="caution">
    <text evidence="2">The sequence shown here is derived from an EMBL/GenBank/DDBJ whole genome shotgun (WGS) entry which is preliminary data.</text>
</comment>
<dbReference type="Proteomes" id="UP000248887">
    <property type="component" value="Unassembled WGS sequence"/>
</dbReference>
<name>A0A2W5QLF7_ANCNO</name>
<sequence length="74" mass="7835">MLCREPAGRPAAHAAHAAPPAGPQRRAARCAGPLDGRPRARHSGAATTFVLIFARRARSIPTASAHDLTEIHHE</sequence>
<dbReference type="EMBL" id="QFQD01000087">
    <property type="protein sequence ID" value="PZQ79481.1"/>
    <property type="molecule type" value="Genomic_DNA"/>
</dbReference>
<feature type="compositionally biased region" description="Low complexity" evidence="1">
    <location>
        <begin position="8"/>
        <end position="33"/>
    </location>
</feature>
<organism evidence="2 3">
    <name type="scientific">Ancylobacter novellus</name>
    <name type="common">Thiobacillus novellus</name>
    <dbReference type="NCBI Taxonomy" id="921"/>
    <lineage>
        <taxon>Bacteria</taxon>
        <taxon>Pseudomonadati</taxon>
        <taxon>Pseudomonadota</taxon>
        <taxon>Alphaproteobacteria</taxon>
        <taxon>Hyphomicrobiales</taxon>
        <taxon>Xanthobacteraceae</taxon>
        <taxon>Ancylobacter</taxon>
    </lineage>
</organism>
<gene>
    <name evidence="2" type="ORF">DI549_20075</name>
</gene>
<feature type="region of interest" description="Disordered" evidence="1">
    <location>
        <begin position="1"/>
        <end position="41"/>
    </location>
</feature>
<proteinExistence type="predicted"/>
<evidence type="ECO:0000256" key="1">
    <source>
        <dbReference type="SAM" id="MobiDB-lite"/>
    </source>
</evidence>
<reference evidence="2 3" key="1">
    <citation type="submission" date="2017-08" db="EMBL/GenBank/DDBJ databases">
        <title>Infants hospitalized years apart are colonized by the same room-sourced microbial strains.</title>
        <authorList>
            <person name="Brooks B."/>
            <person name="Olm M.R."/>
            <person name="Firek B.A."/>
            <person name="Baker R."/>
            <person name="Thomas B.C."/>
            <person name="Morowitz M.J."/>
            <person name="Banfield J.F."/>
        </authorList>
    </citation>
    <scope>NUCLEOTIDE SEQUENCE [LARGE SCALE GENOMIC DNA]</scope>
    <source>
        <strain evidence="2">S2_005_001_R2_27</strain>
    </source>
</reference>
<evidence type="ECO:0000313" key="2">
    <source>
        <dbReference type="EMBL" id="PZQ79481.1"/>
    </source>
</evidence>